<gene>
    <name evidence="2" type="ORF">GLO26_01580</name>
</gene>
<keyword evidence="1" id="KW-0732">Signal</keyword>
<dbReference type="RefSeq" id="WP_187948485.1">
    <property type="nucleotide sequence ID" value="NZ_JAMAYM010000001.1"/>
</dbReference>
<feature type="signal peptide" evidence="1">
    <location>
        <begin position="1"/>
        <end position="23"/>
    </location>
</feature>
<evidence type="ECO:0000313" key="3">
    <source>
        <dbReference type="Proteomes" id="UP000638836"/>
    </source>
</evidence>
<evidence type="ECO:0000256" key="1">
    <source>
        <dbReference type="SAM" id="SignalP"/>
    </source>
</evidence>
<organism evidence="2 3">
    <name type="scientific">Carnobacterium inhibens</name>
    <dbReference type="NCBI Taxonomy" id="147709"/>
    <lineage>
        <taxon>Bacteria</taxon>
        <taxon>Bacillati</taxon>
        <taxon>Bacillota</taxon>
        <taxon>Bacilli</taxon>
        <taxon>Lactobacillales</taxon>
        <taxon>Carnobacteriaceae</taxon>
        <taxon>Carnobacterium</taxon>
    </lineage>
</organism>
<evidence type="ECO:0008006" key="4">
    <source>
        <dbReference type="Google" id="ProtNLM"/>
    </source>
</evidence>
<accession>A0ABR7T9C4</accession>
<proteinExistence type="predicted"/>
<dbReference type="EMBL" id="WNJQ01000001">
    <property type="protein sequence ID" value="MBC9824521.1"/>
    <property type="molecule type" value="Genomic_DNA"/>
</dbReference>
<protein>
    <recommendedName>
        <fullName evidence="4">WxL domain-containing protein</fullName>
    </recommendedName>
</protein>
<keyword evidence="3" id="KW-1185">Reference proteome</keyword>
<reference evidence="2 3" key="1">
    <citation type="journal article" date="2020" name="Microorganisms">
        <title>New Insight into Antimicrobial Compounds from Food and Marine-Sourced Carnobacterium Species through Phenotype and Genome Analyses.</title>
        <authorList>
            <person name="Begrem S."/>
            <person name="Ivaniuk F."/>
            <person name="Gigout-Chevalier F."/>
            <person name="Kolypczuk L."/>
            <person name="Bonnetot S."/>
            <person name="Leroi F."/>
            <person name="Grovel O."/>
            <person name="Delbarre-Ladrat C."/>
            <person name="Passerini D."/>
        </authorList>
    </citation>
    <scope>NUCLEOTIDE SEQUENCE [LARGE SCALE GENOMIC DNA]</scope>
    <source>
        <strain evidence="2 3">MIP2551</strain>
    </source>
</reference>
<name>A0ABR7T9C4_9LACT</name>
<evidence type="ECO:0000313" key="2">
    <source>
        <dbReference type="EMBL" id="MBC9824521.1"/>
    </source>
</evidence>
<sequence>MKKLLASALLAGLMLGTTTQVFAATVTNLTLNGEATSDPKKQLPTTIAVEGDSDPSDQSSAFKLSNGTSLETITVATDADSKDKFSGLYTGAVNFTFDYANPVDAEVPVAE</sequence>
<feature type="chain" id="PRO_5045284310" description="WxL domain-containing protein" evidence="1">
    <location>
        <begin position="24"/>
        <end position="111"/>
    </location>
</feature>
<comment type="caution">
    <text evidence="2">The sequence shown here is derived from an EMBL/GenBank/DDBJ whole genome shotgun (WGS) entry which is preliminary data.</text>
</comment>
<dbReference type="Proteomes" id="UP000638836">
    <property type="component" value="Unassembled WGS sequence"/>
</dbReference>